<dbReference type="OrthoDB" id="3729405at2"/>
<evidence type="ECO:0000313" key="4">
    <source>
        <dbReference type="Proteomes" id="UP000325827"/>
    </source>
</evidence>
<dbReference type="AlphaFoldDB" id="A0A5J5J1T2"/>
<evidence type="ECO:0000313" key="3">
    <source>
        <dbReference type="EMBL" id="KAA9107954.1"/>
    </source>
</evidence>
<feature type="transmembrane region" description="Helical" evidence="2">
    <location>
        <begin position="96"/>
        <end position="118"/>
    </location>
</feature>
<keyword evidence="4" id="KW-1185">Reference proteome</keyword>
<keyword evidence="2" id="KW-1133">Transmembrane helix</keyword>
<keyword evidence="2" id="KW-0812">Transmembrane</keyword>
<feature type="transmembrane region" description="Helical" evidence="2">
    <location>
        <begin position="52"/>
        <end position="70"/>
    </location>
</feature>
<dbReference type="EMBL" id="VYSA01000002">
    <property type="protein sequence ID" value="KAA9107954.1"/>
    <property type="molecule type" value="Genomic_DNA"/>
</dbReference>
<dbReference type="RefSeq" id="WP_150448984.1">
    <property type="nucleotide sequence ID" value="NZ_VYSA01000002.1"/>
</dbReference>
<gene>
    <name evidence="3" type="ORF">F6B43_11050</name>
</gene>
<evidence type="ECO:0008006" key="5">
    <source>
        <dbReference type="Google" id="ProtNLM"/>
    </source>
</evidence>
<accession>A0A5J5J1T2</accession>
<sequence length="265" mass="28117">MSIRASTTSRRYGIGILAVSLLMRLVLFAVFQAIVALLVAASGAAQPWPASAALWPFTAAATSGVTFIFLRWRGKVEGFAWTGFYRFVRPGAGKDLLWALVVAVIGGTLAVAGSILLAPVFFTDPLTANALLIQPLPTWAAVVAIIVFPVTVALTELPLYFGYAQPRIAALTGSAWLAVLLPSLFLRTCGTTPLTSRGNGRATAKVSRVQRPQEDPQRAAGDALHNGDSANVGLARLTRPAQARFGASGTTRRRAPAHREQGRRG</sequence>
<feature type="transmembrane region" description="Helical" evidence="2">
    <location>
        <begin position="12"/>
        <end position="40"/>
    </location>
</feature>
<evidence type="ECO:0000256" key="2">
    <source>
        <dbReference type="SAM" id="Phobius"/>
    </source>
</evidence>
<name>A0A5J5J1T2_9MICO</name>
<feature type="region of interest" description="Disordered" evidence="1">
    <location>
        <begin position="195"/>
        <end position="265"/>
    </location>
</feature>
<protein>
    <recommendedName>
        <fullName evidence="5">CPBP family intramembrane metalloprotease</fullName>
    </recommendedName>
</protein>
<feature type="transmembrane region" description="Helical" evidence="2">
    <location>
        <begin position="138"/>
        <end position="161"/>
    </location>
</feature>
<dbReference type="Proteomes" id="UP000325827">
    <property type="component" value="Unassembled WGS sequence"/>
</dbReference>
<comment type="caution">
    <text evidence="3">The sequence shown here is derived from an EMBL/GenBank/DDBJ whole genome shotgun (WGS) entry which is preliminary data.</text>
</comment>
<keyword evidence="2" id="KW-0472">Membrane</keyword>
<evidence type="ECO:0000256" key="1">
    <source>
        <dbReference type="SAM" id="MobiDB-lite"/>
    </source>
</evidence>
<proteinExistence type="predicted"/>
<reference evidence="4" key="1">
    <citation type="submission" date="2019-09" db="EMBL/GenBank/DDBJ databases">
        <title>Mumia zhuanghuii sp. nov. isolated from the intestinal contents of plateau pika (Ochotona curzoniae) in the Qinghai-Tibet plateau of China.</title>
        <authorList>
            <person name="Tian Z."/>
        </authorList>
    </citation>
    <scope>NUCLEOTIDE SEQUENCE [LARGE SCALE GENOMIC DNA]</scope>
    <source>
        <strain evidence="4">JCM 30598</strain>
    </source>
</reference>
<organism evidence="3 4">
    <name type="scientific">Microbacterium rhizomatis</name>
    <dbReference type="NCBI Taxonomy" id="1631477"/>
    <lineage>
        <taxon>Bacteria</taxon>
        <taxon>Bacillati</taxon>
        <taxon>Actinomycetota</taxon>
        <taxon>Actinomycetes</taxon>
        <taxon>Micrococcales</taxon>
        <taxon>Microbacteriaceae</taxon>
        <taxon>Microbacterium</taxon>
    </lineage>
</organism>